<gene>
    <name evidence="2" type="ORF">Y919_01725</name>
</gene>
<name>A0A096BKH1_9FIRM</name>
<evidence type="ECO:0000313" key="2">
    <source>
        <dbReference type="EMBL" id="KGG81248.1"/>
    </source>
</evidence>
<comment type="caution">
    <text evidence="2">The sequence shown here is derived from an EMBL/GenBank/DDBJ whole genome shotgun (WGS) entry which is preliminary data.</text>
</comment>
<keyword evidence="1" id="KW-0812">Transmembrane</keyword>
<dbReference type="EMBL" id="AZTB01000004">
    <property type="protein sequence ID" value="KGG81248.1"/>
    <property type="molecule type" value="Genomic_DNA"/>
</dbReference>
<protein>
    <submittedName>
        <fullName evidence="2">Uncharacterized protein</fullName>
    </submittedName>
</protein>
<dbReference type="Proteomes" id="UP000029622">
    <property type="component" value="Unassembled WGS sequence"/>
</dbReference>
<evidence type="ECO:0000313" key="3">
    <source>
        <dbReference type="Proteomes" id="UP000029622"/>
    </source>
</evidence>
<dbReference type="AlphaFoldDB" id="A0A096BKH1"/>
<accession>A0A096BKH1</accession>
<organism evidence="2 3">
    <name type="scientific">Caloranaerobacter azorensis H53214</name>
    <dbReference type="NCBI Taxonomy" id="1156417"/>
    <lineage>
        <taxon>Bacteria</taxon>
        <taxon>Bacillati</taxon>
        <taxon>Bacillota</taxon>
        <taxon>Tissierellia</taxon>
        <taxon>Tissierellales</taxon>
        <taxon>Thermohalobacteraceae</taxon>
        <taxon>Caloranaerobacter</taxon>
    </lineage>
</organism>
<evidence type="ECO:0000256" key="1">
    <source>
        <dbReference type="SAM" id="Phobius"/>
    </source>
</evidence>
<reference evidence="2 3" key="1">
    <citation type="submission" date="2013-12" db="EMBL/GenBank/DDBJ databases">
        <title>Draft genome sequence of Caloranaerobacter sp. H53214.</title>
        <authorList>
            <person name="Jiang L.J."/>
            <person name="Shao Z.Z."/>
            <person name="Long M.N."/>
        </authorList>
    </citation>
    <scope>NUCLEOTIDE SEQUENCE [LARGE SCALE GENOMIC DNA]</scope>
    <source>
        <strain evidence="2 3">H53214</strain>
    </source>
</reference>
<proteinExistence type="predicted"/>
<sequence length="59" mass="6927">MINFFIGAPLIAPIAMKLYATNITWKFIFKYEIVLIALDFILILLVKKFFTRNTIMRSV</sequence>
<keyword evidence="1" id="KW-1133">Transmembrane helix</keyword>
<dbReference type="STRING" id="1156417.Y919_01725"/>
<keyword evidence="1" id="KW-0472">Membrane</keyword>
<feature type="transmembrane region" description="Helical" evidence="1">
    <location>
        <begin position="27"/>
        <end position="46"/>
    </location>
</feature>